<reference evidence="9" key="1">
    <citation type="submission" date="2015-12" db="EMBL/GenBank/DDBJ databases">
        <title>FDA dAtabase for Regulatory Grade micrObial Sequences (FDA-ARGOS): Supporting development and validation of Infectious Disease Dx tests.</title>
        <authorList>
            <person name="Case J."/>
            <person name="Tallon L."/>
            <person name="Sadzewicz L."/>
            <person name="Sengamalay N."/>
            <person name="Ott S."/>
            <person name="Godinez A."/>
            <person name="Nagaraj S."/>
            <person name="Nadendla S."/>
            <person name="Sichtig H."/>
        </authorList>
    </citation>
    <scope>NUCLEOTIDE SEQUENCE [LARGE SCALE GENOMIC DNA]</scope>
    <source>
        <strain evidence="9">FDAARGOS_147</strain>
    </source>
</reference>
<dbReference type="GO" id="GO:0005384">
    <property type="term" value="F:manganese ion transmembrane transporter activity"/>
    <property type="evidence" value="ECO:0007669"/>
    <property type="project" value="TreeGrafter"/>
</dbReference>
<feature type="transmembrane region" description="Helical" evidence="7">
    <location>
        <begin position="367"/>
        <end position="391"/>
    </location>
</feature>
<dbReference type="GO" id="GO:0034755">
    <property type="term" value="P:iron ion transmembrane transport"/>
    <property type="evidence" value="ECO:0007669"/>
    <property type="project" value="TreeGrafter"/>
</dbReference>
<dbReference type="GO" id="GO:0015293">
    <property type="term" value="F:symporter activity"/>
    <property type="evidence" value="ECO:0007669"/>
    <property type="project" value="UniProtKB-KW"/>
</dbReference>
<dbReference type="PANTHER" id="PTHR11706:SF33">
    <property type="entry name" value="NATURAL RESISTANCE-ASSOCIATED MACROPHAGE PROTEIN 2"/>
    <property type="match status" value="1"/>
</dbReference>
<dbReference type="GO" id="GO:0005886">
    <property type="term" value="C:plasma membrane"/>
    <property type="evidence" value="ECO:0007669"/>
    <property type="project" value="TreeGrafter"/>
</dbReference>
<dbReference type="InterPro" id="IPR001046">
    <property type="entry name" value="NRAMP_fam"/>
</dbReference>
<evidence type="ECO:0000256" key="4">
    <source>
        <dbReference type="ARBA" id="ARBA00022847"/>
    </source>
</evidence>
<feature type="transmembrane region" description="Helical" evidence="7">
    <location>
        <begin position="253"/>
        <end position="275"/>
    </location>
</feature>
<dbReference type="AlphaFoldDB" id="A0A0X8P4V9"/>
<evidence type="ECO:0000313" key="8">
    <source>
        <dbReference type="EMBL" id="AMG39915.1"/>
    </source>
</evidence>
<gene>
    <name evidence="8" type="ORF">AL504_30360</name>
</gene>
<evidence type="ECO:0000256" key="5">
    <source>
        <dbReference type="ARBA" id="ARBA00022989"/>
    </source>
</evidence>
<feature type="transmembrane region" description="Helical" evidence="7">
    <location>
        <begin position="295"/>
        <end position="321"/>
    </location>
</feature>
<name>A0A0X8P4V9_ALCXX</name>
<keyword evidence="6 7" id="KW-0472">Membrane</keyword>
<keyword evidence="3 7" id="KW-0812">Transmembrane</keyword>
<dbReference type="NCBIfam" id="NF037982">
    <property type="entry name" value="Nramp_1"/>
    <property type="match status" value="1"/>
</dbReference>
<comment type="subcellular location">
    <subcellularLocation>
        <location evidence="1">Membrane</location>
        <topology evidence="1">Multi-pass membrane protein</topology>
    </subcellularLocation>
</comment>
<evidence type="ECO:0000256" key="7">
    <source>
        <dbReference type="SAM" id="Phobius"/>
    </source>
</evidence>
<evidence type="ECO:0000256" key="1">
    <source>
        <dbReference type="ARBA" id="ARBA00004141"/>
    </source>
</evidence>
<feature type="transmembrane region" description="Helical" evidence="7">
    <location>
        <begin position="55"/>
        <end position="82"/>
    </location>
</feature>
<dbReference type="RefSeq" id="WP_006396000.1">
    <property type="nucleotide sequence ID" value="NZ_CP014060.2"/>
</dbReference>
<protein>
    <submittedName>
        <fullName evidence="8">Manganese transporter</fullName>
    </submittedName>
</protein>
<dbReference type="GO" id="GO:0015086">
    <property type="term" value="F:cadmium ion transmembrane transporter activity"/>
    <property type="evidence" value="ECO:0007669"/>
    <property type="project" value="TreeGrafter"/>
</dbReference>
<dbReference type="Pfam" id="PF01566">
    <property type="entry name" value="Nramp"/>
    <property type="match status" value="1"/>
</dbReference>
<organism evidence="8 9">
    <name type="scientific">Alcaligenes xylosoxydans xylosoxydans</name>
    <name type="common">Achromobacter xylosoxidans</name>
    <dbReference type="NCBI Taxonomy" id="85698"/>
    <lineage>
        <taxon>Bacteria</taxon>
        <taxon>Pseudomonadati</taxon>
        <taxon>Pseudomonadota</taxon>
        <taxon>Betaproteobacteria</taxon>
        <taxon>Burkholderiales</taxon>
        <taxon>Alcaligenaceae</taxon>
        <taxon>Achromobacter</taxon>
    </lineage>
</organism>
<dbReference type="PANTHER" id="PTHR11706">
    <property type="entry name" value="SOLUTE CARRIER PROTEIN FAMILY 11 MEMBER"/>
    <property type="match status" value="1"/>
</dbReference>
<keyword evidence="2" id="KW-0813">Transport</keyword>
<feature type="transmembrane region" description="Helical" evidence="7">
    <location>
        <begin position="206"/>
        <end position="224"/>
    </location>
</feature>
<sequence length="429" mass="44290">MTRFIYAISGGKAAYPQDAQVTANLRRVVGSGILVAVGYIDPGNWATDIAGGSGFGYGLLLVVIASALLALGFQVLVSRLALATGEDLATLTARHLSPRTAKTAWLAGEAAILATALAELIGGAIALRLLFNLPLLGGVAVTGVGTFAVLALTRGNADRHERVIAVLLSVVAASFVFLLFKANPAWTDVAHGMTQTGHALRDPQGFLIALGILGATLMPHNLYLHSGSLAQRARVLPADARDLAMRVARNDTVVSLGVAMLINSAIMIVAAASLSGSGLIVSSLDDAHAVIGQTLGIGAAIVFAVALYAAGQSSTITGVLAGRILSRGFQINSGWSDRRRALVTRLIAGAIAAGLLAFTGGQDPDQLLVLSQVILSLALPFALGPLVWLACRKPLMGRHVLRGAWAWAAVIATVGIILLDGYLLVDMVV</sequence>
<feature type="transmembrane region" description="Helical" evidence="7">
    <location>
        <begin position="164"/>
        <end position="186"/>
    </location>
</feature>
<dbReference type="EMBL" id="CP014060">
    <property type="protein sequence ID" value="AMG39915.1"/>
    <property type="molecule type" value="Genomic_DNA"/>
</dbReference>
<feature type="transmembrane region" description="Helical" evidence="7">
    <location>
        <begin position="403"/>
        <end position="425"/>
    </location>
</feature>
<proteinExistence type="predicted"/>
<feature type="transmembrane region" description="Helical" evidence="7">
    <location>
        <begin position="133"/>
        <end position="152"/>
    </location>
</feature>
<feature type="transmembrane region" description="Helical" evidence="7">
    <location>
        <begin position="342"/>
        <end position="361"/>
    </location>
</feature>
<evidence type="ECO:0000313" key="9">
    <source>
        <dbReference type="Proteomes" id="UP000060602"/>
    </source>
</evidence>
<evidence type="ECO:0000256" key="6">
    <source>
        <dbReference type="ARBA" id="ARBA00023136"/>
    </source>
</evidence>
<keyword evidence="4" id="KW-0769">Symport</keyword>
<dbReference type="Proteomes" id="UP000060602">
    <property type="component" value="Chromosome"/>
</dbReference>
<keyword evidence="5 7" id="KW-1133">Transmembrane helix</keyword>
<evidence type="ECO:0000256" key="2">
    <source>
        <dbReference type="ARBA" id="ARBA00022448"/>
    </source>
</evidence>
<feature type="transmembrane region" description="Helical" evidence="7">
    <location>
        <begin position="103"/>
        <end position="127"/>
    </location>
</feature>
<evidence type="ECO:0000256" key="3">
    <source>
        <dbReference type="ARBA" id="ARBA00022692"/>
    </source>
</evidence>
<accession>A0A0X8P4V9</accession>
<dbReference type="PRINTS" id="PR00447">
    <property type="entry name" value="NATRESASSCMP"/>
</dbReference>